<dbReference type="RefSeq" id="XP_024709700.1">
    <property type="nucleotide sequence ID" value="XM_024852682.1"/>
</dbReference>
<protein>
    <submittedName>
        <fullName evidence="5">GPI-anchored cell wall organization protein Ecm33</fullName>
    </submittedName>
</protein>
<accession>A0A2I2GNE2</accession>
<feature type="region of interest" description="Disordered" evidence="4">
    <location>
        <begin position="406"/>
        <end position="440"/>
    </location>
</feature>
<keyword evidence="2" id="KW-0732">Signal</keyword>
<gene>
    <name evidence="5" type="ORF">P170DRAFT_469866</name>
</gene>
<feature type="compositionally biased region" description="Low complexity" evidence="4">
    <location>
        <begin position="419"/>
        <end position="440"/>
    </location>
</feature>
<proteinExistence type="predicted"/>
<organism evidence="5 6">
    <name type="scientific">Aspergillus steynii IBT 23096</name>
    <dbReference type="NCBI Taxonomy" id="1392250"/>
    <lineage>
        <taxon>Eukaryota</taxon>
        <taxon>Fungi</taxon>
        <taxon>Dikarya</taxon>
        <taxon>Ascomycota</taxon>
        <taxon>Pezizomycotina</taxon>
        <taxon>Eurotiomycetes</taxon>
        <taxon>Eurotiomycetidae</taxon>
        <taxon>Eurotiales</taxon>
        <taxon>Aspergillaceae</taxon>
        <taxon>Aspergillus</taxon>
        <taxon>Aspergillus subgen. Circumdati</taxon>
    </lineage>
</organism>
<dbReference type="STRING" id="1392250.A0A2I2GNE2"/>
<evidence type="ECO:0000313" key="6">
    <source>
        <dbReference type="Proteomes" id="UP000234275"/>
    </source>
</evidence>
<dbReference type="GO" id="GO:0009277">
    <property type="term" value="C:fungal-type cell wall"/>
    <property type="evidence" value="ECO:0007669"/>
    <property type="project" value="TreeGrafter"/>
</dbReference>
<dbReference type="GO" id="GO:0031505">
    <property type="term" value="P:fungal-type cell wall organization"/>
    <property type="evidence" value="ECO:0007669"/>
    <property type="project" value="TreeGrafter"/>
</dbReference>
<evidence type="ECO:0000256" key="1">
    <source>
        <dbReference type="ARBA" id="ARBA00004196"/>
    </source>
</evidence>
<dbReference type="AlphaFoldDB" id="A0A2I2GNE2"/>
<name>A0A2I2GNE2_9EURO</name>
<dbReference type="EMBL" id="MSFO01000001">
    <property type="protein sequence ID" value="PLB54398.1"/>
    <property type="molecule type" value="Genomic_DNA"/>
</dbReference>
<dbReference type="OrthoDB" id="536881at2759"/>
<evidence type="ECO:0000256" key="2">
    <source>
        <dbReference type="ARBA" id="ARBA00022729"/>
    </source>
</evidence>
<comment type="caution">
    <text evidence="5">The sequence shown here is derived from an EMBL/GenBank/DDBJ whole genome shotgun (WGS) entry which is preliminary data.</text>
</comment>
<dbReference type="GO" id="GO:0005886">
    <property type="term" value="C:plasma membrane"/>
    <property type="evidence" value="ECO:0007669"/>
    <property type="project" value="TreeGrafter"/>
</dbReference>
<comment type="subcellular location">
    <subcellularLocation>
        <location evidence="1">Cell envelope</location>
    </subcellularLocation>
</comment>
<keyword evidence="3" id="KW-0325">Glycoprotein</keyword>
<dbReference type="GO" id="GO:0009986">
    <property type="term" value="C:cell surface"/>
    <property type="evidence" value="ECO:0007669"/>
    <property type="project" value="TreeGrafter"/>
</dbReference>
<dbReference type="InterPro" id="IPR051648">
    <property type="entry name" value="CWI-Assembly_Regulator"/>
</dbReference>
<dbReference type="PANTHER" id="PTHR31018">
    <property type="entry name" value="SPORULATION-SPECIFIC PROTEIN-RELATED"/>
    <property type="match status" value="1"/>
</dbReference>
<dbReference type="PANTHER" id="PTHR31018:SF3">
    <property type="entry name" value="RECEPTOR PROTEIN-TYROSINE KINASE"/>
    <property type="match status" value="1"/>
</dbReference>
<dbReference type="GeneID" id="36560380"/>
<dbReference type="Proteomes" id="UP000234275">
    <property type="component" value="Unassembled WGS sequence"/>
</dbReference>
<reference evidence="5 6" key="1">
    <citation type="submission" date="2016-12" db="EMBL/GenBank/DDBJ databases">
        <title>The genomes of Aspergillus section Nigri reveals drivers in fungal speciation.</title>
        <authorList>
            <consortium name="DOE Joint Genome Institute"/>
            <person name="Vesth T.C."/>
            <person name="Nybo J."/>
            <person name="Theobald S."/>
            <person name="Brandl J."/>
            <person name="Frisvad J.C."/>
            <person name="Nielsen K.F."/>
            <person name="Lyhne E.K."/>
            <person name="Kogle M.E."/>
            <person name="Kuo A."/>
            <person name="Riley R."/>
            <person name="Clum A."/>
            <person name="Nolan M."/>
            <person name="Lipzen A."/>
            <person name="Salamov A."/>
            <person name="Henrissat B."/>
            <person name="Wiebenga A."/>
            <person name="De Vries R.P."/>
            <person name="Grigoriev I.V."/>
            <person name="Mortensen U.H."/>
            <person name="Andersen M.R."/>
            <person name="Baker S.E."/>
        </authorList>
    </citation>
    <scope>NUCLEOTIDE SEQUENCE [LARGE SCALE GENOMIC DNA]</scope>
    <source>
        <strain evidence="5 6">IBT 23096</strain>
    </source>
</reference>
<evidence type="ECO:0000256" key="4">
    <source>
        <dbReference type="SAM" id="MobiDB-lite"/>
    </source>
</evidence>
<dbReference type="Gene3D" id="3.80.10.10">
    <property type="entry name" value="Ribonuclease Inhibitor"/>
    <property type="match status" value="1"/>
</dbReference>
<dbReference type="SUPFAM" id="SSF52058">
    <property type="entry name" value="L domain-like"/>
    <property type="match status" value="2"/>
</dbReference>
<dbReference type="Pfam" id="PF12454">
    <property type="entry name" value="Ecm33"/>
    <property type="match status" value="1"/>
</dbReference>
<feature type="region of interest" description="Disordered" evidence="4">
    <location>
        <begin position="1"/>
        <end position="55"/>
    </location>
</feature>
<dbReference type="InterPro" id="IPR032675">
    <property type="entry name" value="LRR_dom_sf"/>
</dbReference>
<keyword evidence="6" id="KW-1185">Reference proteome</keyword>
<evidence type="ECO:0000313" key="5">
    <source>
        <dbReference type="EMBL" id="PLB54398.1"/>
    </source>
</evidence>
<evidence type="ECO:0000256" key="3">
    <source>
        <dbReference type="ARBA" id="ARBA00023180"/>
    </source>
</evidence>
<dbReference type="VEuPathDB" id="FungiDB:P170DRAFT_469866"/>
<sequence length="465" mass="48667">MTPRHFAGSRFSYSPTKGGKDLKATNSSKLRVDIDSPGKRRGPFQELAMGPPGGPAVCSAKSPRTMGFFKYALPALMATQAVFAADDCGSGKTISIESQGDADKYSSCKTLKGDVEVSEHINGDLNINGVEQITGSFTVDGANNLSSLAASSLSSIGDTFKLNGLTTLTTLSFGSLNKVGTVKWAALPQLQNLDFNKGITEADDVTITNTGLTNLDGISLKTVGTFDITENLSLKTVNVNNLKNASGLINFAGNMDSLEIELPNLAGGSNMTFRNVSSVSVPSLKELTGQLGFWGDKFKSFAAPNLTETGDLVFNDNKNLANISMSKLTKVNGGFQIARNNKLGEINFPDLETVTGAIDFSGKFDEAKLPSLKNVRGGFNMQSTGNFSCSAFKKLEEDKTIRGKYECSGNKAHPTTKDGSSGASGTSSGSGSSSSSSEGASAMNVANMPAMGLAAVFGALVQYAL</sequence>